<comment type="caution">
    <text evidence="2">The sequence shown here is derived from an EMBL/GenBank/DDBJ whole genome shotgun (WGS) entry which is preliminary data.</text>
</comment>
<dbReference type="Pfam" id="PF13460">
    <property type="entry name" value="NAD_binding_10"/>
    <property type="match status" value="1"/>
</dbReference>
<dbReference type="PANTHER" id="PTHR48079:SF6">
    <property type="entry name" value="NAD(P)-BINDING DOMAIN-CONTAINING PROTEIN-RELATED"/>
    <property type="match status" value="1"/>
</dbReference>
<dbReference type="InterPro" id="IPR036291">
    <property type="entry name" value="NAD(P)-bd_dom_sf"/>
</dbReference>
<accession>A0ABT9VNY2</accession>
<dbReference type="InterPro" id="IPR051783">
    <property type="entry name" value="NAD(P)-dependent_oxidoreduct"/>
</dbReference>
<name>A0ABT9VNY2_9BACI</name>
<sequence length="316" mass="36316">MMKKAVVLGATWGMGYALVCELNKRQDIEVVAFARNEKKMHDLFSKMNKHVTMVTGDALKKEDIFNACKGANWIFQAINVPYPKWSIEHPKIMNHVLLAAKNENAKFIMIDNVYAYGRSNGKKVTEQTSKHPHTKKGKIRLQLEKMVKESKVKYLFAHFPDYYGPNAVNTTLHFTLKPIIQNKSALFVGPLHIPREYVYTPDGAKAAVELALRNDTYNEHWNIPGTKVITGHEIIRIVRELTGFQKKVRKVTKNMIALLGIFNQDMREVYEMMYLTEEPVVLSGQKYEKRIGALPNTPYEVGLMETIQYMKNHESL</sequence>
<keyword evidence="3" id="KW-1185">Reference proteome</keyword>
<dbReference type="Gene3D" id="3.40.50.720">
    <property type="entry name" value="NAD(P)-binding Rossmann-like Domain"/>
    <property type="match status" value="1"/>
</dbReference>
<dbReference type="EMBL" id="JAUSTR010000005">
    <property type="protein sequence ID" value="MDQ0162671.1"/>
    <property type="molecule type" value="Genomic_DNA"/>
</dbReference>
<dbReference type="PANTHER" id="PTHR48079">
    <property type="entry name" value="PROTEIN YEEZ"/>
    <property type="match status" value="1"/>
</dbReference>
<reference evidence="2 3" key="1">
    <citation type="submission" date="2023-07" db="EMBL/GenBank/DDBJ databases">
        <title>Genomic Encyclopedia of Type Strains, Phase IV (KMG-IV): sequencing the most valuable type-strain genomes for metagenomic binning, comparative biology and taxonomic classification.</title>
        <authorList>
            <person name="Goeker M."/>
        </authorList>
    </citation>
    <scope>NUCLEOTIDE SEQUENCE [LARGE SCALE GENOMIC DNA]</scope>
    <source>
        <strain evidence="2 3">DSM 19092</strain>
    </source>
</reference>
<dbReference type="Proteomes" id="UP001225646">
    <property type="component" value="Unassembled WGS sequence"/>
</dbReference>
<dbReference type="InterPro" id="IPR016040">
    <property type="entry name" value="NAD(P)-bd_dom"/>
</dbReference>
<feature type="domain" description="NAD(P)-binding" evidence="1">
    <location>
        <begin position="9"/>
        <end position="157"/>
    </location>
</feature>
<evidence type="ECO:0000313" key="2">
    <source>
        <dbReference type="EMBL" id="MDQ0162671.1"/>
    </source>
</evidence>
<proteinExistence type="predicted"/>
<organism evidence="2 3">
    <name type="scientific">Aeribacillus alveayuensis</name>
    <dbReference type="NCBI Taxonomy" id="279215"/>
    <lineage>
        <taxon>Bacteria</taxon>
        <taxon>Bacillati</taxon>
        <taxon>Bacillota</taxon>
        <taxon>Bacilli</taxon>
        <taxon>Bacillales</taxon>
        <taxon>Bacillaceae</taxon>
        <taxon>Aeribacillus</taxon>
    </lineage>
</organism>
<evidence type="ECO:0000313" key="3">
    <source>
        <dbReference type="Proteomes" id="UP001225646"/>
    </source>
</evidence>
<dbReference type="SUPFAM" id="SSF51735">
    <property type="entry name" value="NAD(P)-binding Rossmann-fold domains"/>
    <property type="match status" value="1"/>
</dbReference>
<gene>
    <name evidence="2" type="ORF">J2S06_001748</name>
</gene>
<protein>
    <submittedName>
        <fullName evidence="2">Nucleoside-diphosphate-sugar epimerase</fullName>
    </submittedName>
</protein>
<evidence type="ECO:0000259" key="1">
    <source>
        <dbReference type="Pfam" id="PF13460"/>
    </source>
</evidence>